<evidence type="ECO:0000256" key="2">
    <source>
        <dbReference type="SAM" id="SignalP"/>
    </source>
</evidence>
<feature type="compositionally biased region" description="Acidic residues" evidence="1">
    <location>
        <begin position="148"/>
        <end position="158"/>
    </location>
</feature>
<evidence type="ECO:0000313" key="4">
    <source>
        <dbReference type="Proteomes" id="UP001652621"/>
    </source>
</evidence>
<dbReference type="EnsemblMetazoa" id="MDOA010887-RA">
    <property type="protein sequence ID" value="MDOA010887-PA"/>
    <property type="gene ID" value="MDOA010887"/>
</dbReference>
<dbReference type="KEGG" id="mde:101894160"/>
<gene>
    <name evidence="3" type="primary">101894160</name>
    <name evidence="5" type="synonym">LOC101894160</name>
</gene>
<evidence type="ECO:0000256" key="1">
    <source>
        <dbReference type="SAM" id="MobiDB-lite"/>
    </source>
</evidence>
<feature type="region of interest" description="Disordered" evidence="1">
    <location>
        <begin position="148"/>
        <end position="199"/>
    </location>
</feature>
<feature type="signal peptide" evidence="2">
    <location>
        <begin position="1"/>
        <end position="24"/>
    </location>
</feature>
<feature type="compositionally biased region" description="Acidic residues" evidence="1">
    <location>
        <begin position="188"/>
        <end position="199"/>
    </location>
</feature>
<dbReference type="OrthoDB" id="1908104at2759"/>
<proteinExistence type="predicted"/>
<evidence type="ECO:0000313" key="3">
    <source>
        <dbReference type="EnsemblMetazoa" id="MDOA010887-PA"/>
    </source>
</evidence>
<name>A0A1I8N2M2_MUSDO</name>
<protein>
    <submittedName>
        <fullName evidence="5">Uncharacterized protein LOC101894160</fullName>
    </submittedName>
</protein>
<dbReference type="EnsemblMetazoa" id="MDOA010887-RB">
    <property type="protein sequence ID" value="MDOA010887-PB"/>
    <property type="gene ID" value="MDOA010887"/>
</dbReference>
<evidence type="ECO:0000313" key="5">
    <source>
        <dbReference type="RefSeq" id="XP_005182866.1"/>
    </source>
</evidence>
<organism evidence="3">
    <name type="scientific">Musca domestica</name>
    <name type="common">House fly</name>
    <dbReference type="NCBI Taxonomy" id="7370"/>
    <lineage>
        <taxon>Eukaryota</taxon>
        <taxon>Metazoa</taxon>
        <taxon>Ecdysozoa</taxon>
        <taxon>Arthropoda</taxon>
        <taxon>Hexapoda</taxon>
        <taxon>Insecta</taxon>
        <taxon>Pterygota</taxon>
        <taxon>Neoptera</taxon>
        <taxon>Endopterygota</taxon>
        <taxon>Diptera</taxon>
        <taxon>Brachycera</taxon>
        <taxon>Muscomorpha</taxon>
        <taxon>Muscoidea</taxon>
        <taxon>Muscidae</taxon>
        <taxon>Musca</taxon>
    </lineage>
</organism>
<reference evidence="3" key="1">
    <citation type="submission" date="2020-05" db="UniProtKB">
        <authorList>
            <consortium name="EnsemblMetazoa"/>
        </authorList>
    </citation>
    <scope>IDENTIFICATION</scope>
    <source>
        <strain evidence="3">Aabys</strain>
    </source>
</reference>
<feature type="chain" id="PRO_5014271615" evidence="2">
    <location>
        <begin position="25"/>
        <end position="199"/>
    </location>
</feature>
<keyword evidence="4" id="KW-1185">Reference proteome</keyword>
<dbReference type="Proteomes" id="UP001652621">
    <property type="component" value="Unplaced"/>
</dbReference>
<sequence length="199" mass="22423">MLTKISRLFLIVTLVGTTMTSVRSLCIYTVPPSCLTDLTSEEANETLDYVLSKYEMVEMKIVGEPISVYGLRLTHGDDEEEINIHFKYLDNTMYDIIQHCVFAVYHRPNECELIRTICNTFLPITPRPLLERTDLRVCDDGNDVQLVEAEDIEDDDGENTTTMTAAAADGDGQESRQKQQSAQGANDGNDDDDDEEEEN</sequence>
<dbReference type="RefSeq" id="XP_005182866.1">
    <property type="nucleotide sequence ID" value="XM_005182809.3"/>
</dbReference>
<accession>A0A1I8N2M2</accession>
<dbReference type="AlphaFoldDB" id="A0A1I8N2M2"/>
<keyword evidence="2" id="KW-0732">Signal</keyword>
<dbReference type="VEuPathDB" id="VectorBase:MDOA010887"/>
<dbReference type="GeneID" id="101894160"/>
<reference evidence="5" key="2">
    <citation type="submission" date="2025-04" db="UniProtKB">
        <authorList>
            <consortium name="RefSeq"/>
        </authorList>
    </citation>
    <scope>IDENTIFICATION</scope>
    <source>
        <strain evidence="5">Aabys</strain>
    </source>
</reference>
<dbReference type="VEuPathDB" id="VectorBase:MDOMA2_003944"/>
<dbReference type="eggNOG" id="ENOG502T8F3">
    <property type="taxonomic scope" value="Eukaryota"/>
</dbReference>